<organism evidence="9 10">
    <name type="scientific">Cuscuta australis</name>
    <dbReference type="NCBI Taxonomy" id="267555"/>
    <lineage>
        <taxon>Eukaryota</taxon>
        <taxon>Viridiplantae</taxon>
        <taxon>Streptophyta</taxon>
        <taxon>Embryophyta</taxon>
        <taxon>Tracheophyta</taxon>
        <taxon>Spermatophyta</taxon>
        <taxon>Magnoliopsida</taxon>
        <taxon>eudicotyledons</taxon>
        <taxon>Gunneridae</taxon>
        <taxon>Pentapetalae</taxon>
        <taxon>asterids</taxon>
        <taxon>lamiids</taxon>
        <taxon>Solanales</taxon>
        <taxon>Convolvulaceae</taxon>
        <taxon>Cuscuteae</taxon>
        <taxon>Cuscuta</taxon>
        <taxon>Cuscuta subgen. Grammica</taxon>
        <taxon>Cuscuta sect. Cleistogrammica</taxon>
    </lineage>
</organism>
<feature type="chain" id="PRO_5016364767" description="Peptidase A1 domain-containing protein" evidence="7">
    <location>
        <begin position="27"/>
        <end position="484"/>
    </location>
</feature>
<dbReference type="EMBL" id="NQVE01000114">
    <property type="protein sequence ID" value="RAL47537.1"/>
    <property type="molecule type" value="Genomic_DNA"/>
</dbReference>
<proteinExistence type="inferred from homology"/>
<gene>
    <name evidence="9" type="ORF">DM860_011275</name>
</gene>
<sequence>MRMALIDLRLLVVVVLVVAVAAVVEGNVVFKVKHKYGGRASSALAELKAHDSHRHGRMLSSVDFQLGGNGQPTDAALYYTKLSIGTPSIDYHVQVDTGSDILWVNCAGCDKCPKKSNLGIDLKLYDVKASSTAQAVTCDQHLCATMFNAPYTDCKVGMACEFQVTYGDGSATAGYFIQDEVHFEQVTGNLQTSSMKGPIGFGCSAKQSGELGTSTAAVDGIIGFGQANSSVISQLAASGKVKKIFSHCLDNKNGGGIFAIGQIVEPKVNSTPLVENEPHYNVVMEKIDVGGEALDIRTSFFDSGVRNMIVDSGTTLAYLPDSIFKPLMNKLMEKQGDLNVHRVEGFQCINYNGNVDDGFPVVTFTFKGSLKLTVYPHDYLFQVHDNEYCFGWQTSGMQTRDGKEMTLLGDLVLSGKLVVYDLESQTVGFTEYNCSSSIKVKEEGSGNTYSVGAHDISVSNSGRANSGNVYILFLFISLFCSFMN</sequence>
<dbReference type="Gene3D" id="2.40.70.10">
    <property type="entry name" value="Acid Proteases"/>
    <property type="match status" value="2"/>
</dbReference>
<accession>A0A328DPE0</accession>
<dbReference type="GO" id="GO:0004190">
    <property type="term" value="F:aspartic-type endopeptidase activity"/>
    <property type="evidence" value="ECO:0007669"/>
    <property type="project" value="UniProtKB-KW"/>
</dbReference>
<evidence type="ECO:0000256" key="7">
    <source>
        <dbReference type="SAM" id="SignalP"/>
    </source>
</evidence>
<comment type="caution">
    <text evidence="9">The sequence shown here is derived from an EMBL/GenBank/DDBJ whole genome shotgun (WGS) entry which is preliminary data.</text>
</comment>
<protein>
    <recommendedName>
        <fullName evidence="8">Peptidase A1 domain-containing protein</fullName>
    </recommendedName>
</protein>
<keyword evidence="4" id="KW-0378">Hydrolase</keyword>
<name>A0A328DPE0_9ASTE</name>
<evidence type="ECO:0000256" key="1">
    <source>
        <dbReference type="ARBA" id="ARBA00007447"/>
    </source>
</evidence>
<feature type="active site" evidence="6">
    <location>
        <position position="96"/>
    </location>
</feature>
<evidence type="ECO:0000256" key="3">
    <source>
        <dbReference type="ARBA" id="ARBA00022750"/>
    </source>
</evidence>
<feature type="domain" description="Peptidase A1" evidence="8">
    <location>
        <begin position="78"/>
        <end position="430"/>
    </location>
</feature>
<feature type="active site" evidence="6">
    <location>
        <position position="311"/>
    </location>
</feature>
<comment type="similarity">
    <text evidence="1">Belongs to the peptidase A1 family.</text>
</comment>
<evidence type="ECO:0000313" key="10">
    <source>
        <dbReference type="Proteomes" id="UP000249390"/>
    </source>
</evidence>
<feature type="signal peptide" evidence="7">
    <location>
        <begin position="1"/>
        <end position="26"/>
    </location>
</feature>
<dbReference type="PRINTS" id="PR00792">
    <property type="entry name" value="PEPSIN"/>
</dbReference>
<dbReference type="Pfam" id="PF14541">
    <property type="entry name" value="TAXi_C"/>
    <property type="match status" value="1"/>
</dbReference>
<reference evidence="9 10" key="1">
    <citation type="submission" date="2018-06" db="EMBL/GenBank/DDBJ databases">
        <title>The Genome of Cuscuta australis (Dodder) Provides Insight into the Evolution of Plant Parasitism.</title>
        <authorList>
            <person name="Liu H."/>
        </authorList>
    </citation>
    <scope>NUCLEOTIDE SEQUENCE [LARGE SCALE GENOMIC DNA]</scope>
    <source>
        <strain evidence="10">cv. Yunnan</strain>
        <tissue evidence="9">Vines</tissue>
    </source>
</reference>
<keyword evidence="3" id="KW-0064">Aspartyl protease</keyword>
<dbReference type="InterPro" id="IPR034161">
    <property type="entry name" value="Pepsin-like_plant"/>
</dbReference>
<evidence type="ECO:0000259" key="8">
    <source>
        <dbReference type="PROSITE" id="PS51767"/>
    </source>
</evidence>
<dbReference type="AlphaFoldDB" id="A0A328DPE0"/>
<keyword evidence="5" id="KW-0325">Glycoprotein</keyword>
<dbReference type="InterPro" id="IPR033121">
    <property type="entry name" value="PEPTIDASE_A1"/>
</dbReference>
<dbReference type="SUPFAM" id="SSF50630">
    <property type="entry name" value="Acid proteases"/>
    <property type="match status" value="1"/>
</dbReference>
<evidence type="ECO:0000313" key="9">
    <source>
        <dbReference type="EMBL" id="RAL47537.1"/>
    </source>
</evidence>
<dbReference type="FunFam" id="2.40.70.10:FF:000028">
    <property type="entry name" value="Eukaryotic aspartyl protease family protein"/>
    <property type="match status" value="1"/>
</dbReference>
<dbReference type="PANTHER" id="PTHR13683">
    <property type="entry name" value="ASPARTYL PROTEASES"/>
    <property type="match status" value="1"/>
</dbReference>
<dbReference type="Pfam" id="PF14543">
    <property type="entry name" value="TAXi_N"/>
    <property type="match status" value="1"/>
</dbReference>
<evidence type="ECO:0000256" key="4">
    <source>
        <dbReference type="ARBA" id="ARBA00022801"/>
    </source>
</evidence>
<evidence type="ECO:0000256" key="5">
    <source>
        <dbReference type="ARBA" id="ARBA00023180"/>
    </source>
</evidence>
<dbReference type="CDD" id="cd05476">
    <property type="entry name" value="pepsin_A_like_plant"/>
    <property type="match status" value="1"/>
</dbReference>
<dbReference type="Proteomes" id="UP000249390">
    <property type="component" value="Unassembled WGS sequence"/>
</dbReference>
<keyword evidence="2" id="KW-0645">Protease</keyword>
<dbReference type="InterPro" id="IPR032861">
    <property type="entry name" value="TAXi_N"/>
</dbReference>
<keyword evidence="7" id="KW-0732">Signal</keyword>
<dbReference type="PROSITE" id="PS51767">
    <property type="entry name" value="PEPTIDASE_A1"/>
    <property type="match status" value="1"/>
</dbReference>
<keyword evidence="10" id="KW-1185">Reference proteome</keyword>
<dbReference type="GO" id="GO:0006508">
    <property type="term" value="P:proteolysis"/>
    <property type="evidence" value="ECO:0007669"/>
    <property type="project" value="UniProtKB-KW"/>
</dbReference>
<dbReference type="InterPro" id="IPR001461">
    <property type="entry name" value="Aspartic_peptidase_A1"/>
</dbReference>
<dbReference type="InterPro" id="IPR032799">
    <property type="entry name" value="TAXi_C"/>
</dbReference>
<dbReference type="InterPro" id="IPR021109">
    <property type="entry name" value="Peptidase_aspartic_dom_sf"/>
</dbReference>
<evidence type="ECO:0000256" key="2">
    <source>
        <dbReference type="ARBA" id="ARBA00022670"/>
    </source>
</evidence>
<dbReference type="PANTHER" id="PTHR13683:SF768">
    <property type="entry name" value="EUKARYOTIC ASPARTYL PROTEASE FAMILY PROTEIN"/>
    <property type="match status" value="1"/>
</dbReference>
<evidence type="ECO:0000256" key="6">
    <source>
        <dbReference type="PIRSR" id="PIRSR601461-1"/>
    </source>
</evidence>